<dbReference type="SMART" id="SM00220">
    <property type="entry name" value="S_TKc"/>
    <property type="match status" value="1"/>
</dbReference>
<dbReference type="GO" id="GO:0017148">
    <property type="term" value="P:negative regulation of translation"/>
    <property type="evidence" value="ECO:0007669"/>
    <property type="project" value="UniProtKB-KW"/>
</dbReference>
<evidence type="ECO:0000256" key="7">
    <source>
        <dbReference type="ARBA" id="ARBA00023193"/>
    </source>
</evidence>
<dbReference type="GO" id="GO:0004694">
    <property type="term" value="F:eukaryotic translation initiation factor 2alpha kinase activity"/>
    <property type="evidence" value="ECO:0007669"/>
    <property type="project" value="TreeGrafter"/>
</dbReference>
<dbReference type="InterPro" id="IPR000719">
    <property type="entry name" value="Prot_kinase_dom"/>
</dbReference>
<evidence type="ECO:0000256" key="1">
    <source>
        <dbReference type="ARBA" id="ARBA00012513"/>
    </source>
</evidence>
<evidence type="ECO:0000256" key="11">
    <source>
        <dbReference type="SAM" id="Coils"/>
    </source>
</evidence>
<dbReference type="PANTHER" id="PTHR11042:SF160">
    <property type="entry name" value="EUKARYOTIC TRANSLATION INITIATION FACTOR 2-ALPHA KINASE 1"/>
    <property type="match status" value="1"/>
</dbReference>
<dbReference type="InterPro" id="IPR008271">
    <property type="entry name" value="Ser/Thr_kinase_AS"/>
</dbReference>
<dbReference type="InterPro" id="IPR050339">
    <property type="entry name" value="CC_SR_Kinase"/>
</dbReference>
<keyword evidence="2" id="KW-0723">Serine/threonine-protein kinase</keyword>
<organism evidence="13 14">
    <name type="scientific">Bugula neritina</name>
    <name type="common">Brown bryozoan</name>
    <name type="synonym">Sertularia neritina</name>
    <dbReference type="NCBI Taxonomy" id="10212"/>
    <lineage>
        <taxon>Eukaryota</taxon>
        <taxon>Metazoa</taxon>
        <taxon>Spiralia</taxon>
        <taxon>Lophotrochozoa</taxon>
        <taxon>Bryozoa</taxon>
        <taxon>Gymnolaemata</taxon>
        <taxon>Cheilostomatida</taxon>
        <taxon>Flustrina</taxon>
        <taxon>Buguloidea</taxon>
        <taxon>Bugulidae</taxon>
        <taxon>Bugula</taxon>
    </lineage>
</organism>
<dbReference type="GO" id="GO:0005524">
    <property type="term" value="F:ATP binding"/>
    <property type="evidence" value="ECO:0007669"/>
    <property type="project" value="UniProtKB-KW"/>
</dbReference>
<keyword evidence="7" id="KW-0652">Protein synthesis inhibitor</keyword>
<comment type="catalytic activity">
    <reaction evidence="10">
        <text>L-seryl-[protein] + ATP = O-phospho-L-seryl-[protein] + ADP + H(+)</text>
        <dbReference type="Rhea" id="RHEA:17989"/>
        <dbReference type="Rhea" id="RHEA-COMP:9863"/>
        <dbReference type="Rhea" id="RHEA-COMP:11604"/>
        <dbReference type="ChEBI" id="CHEBI:15378"/>
        <dbReference type="ChEBI" id="CHEBI:29999"/>
        <dbReference type="ChEBI" id="CHEBI:30616"/>
        <dbReference type="ChEBI" id="CHEBI:83421"/>
        <dbReference type="ChEBI" id="CHEBI:456216"/>
        <dbReference type="EC" id="2.7.11.1"/>
    </reaction>
    <physiologicalReaction direction="left-to-right" evidence="10">
        <dbReference type="Rhea" id="RHEA:17990"/>
    </physiologicalReaction>
</comment>
<evidence type="ECO:0000256" key="4">
    <source>
        <dbReference type="ARBA" id="ARBA00022741"/>
    </source>
</evidence>
<sequence length="226" mass="25911">MHLTRQLLSGLDYIHTQGIIHRDIKTRNIFIGNHGALKIGDFGLARDVVATPSPTLIQRSPDWPPTVSEGGDLLSKGIGTSVYSSPEQKNQRTYDSKTDIYSAGIIIFELYCPFFTESERYKRIEELRNNSSVPVELLARWPEQIKMLLLMVDVKPMLRPSAKELLDSDLYLDKDQIILHLESRIQELETKNELLTQNNKMLQETMQIEASDYQLFLKWKNSSQGS</sequence>
<evidence type="ECO:0000256" key="10">
    <source>
        <dbReference type="ARBA" id="ARBA00048977"/>
    </source>
</evidence>
<evidence type="ECO:0000259" key="12">
    <source>
        <dbReference type="PROSITE" id="PS50011"/>
    </source>
</evidence>
<dbReference type="EMBL" id="VXIV02000028">
    <property type="protein sequence ID" value="KAF6041547.1"/>
    <property type="molecule type" value="Genomic_DNA"/>
</dbReference>
<evidence type="ECO:0000313" key="13">
    <source>
        <dbReference type="EMBL" id="KAF6041547.1"/>
    </source>
</evidence>
<feature type="domain" description="Protein kinase" evidence="12">
    <location>
        <begin position="1"/>
        <end position="172"/>
    </location>
</feature>
<dbReference type="Proteomes" id="UP000593567">
    <property type="component" value="Unassembled WGS sequence"/>
</dbReference>
<evidence type="ECO:0000256" key="9">
    <source>
        <dbReference type="ARBA" id="ARBA00048659"/>
    </source>
</evidence>
<keyword evidence="11" id="KW-0175">Coiled coil</keyword>
<keyword evidence="5" id="KW-0418">Kinase</keyword>
<evidence type="ECO:0000256" key="3">
    <source>
        <dbReference type="ARBA" id="ARBA00022679"/>
    </source>
</evidence>
<comment type="catalytic activity">
    <reaction evidence="9">
        <text>L-threonyl-[protein] + ATP = O-phospho-L-threonyl-[protein] + ADP + H(+)</text>
        <dbReference type="Rhea" id="RHEA:46608"/>
        <dbReference type="Rhea" id="RHEA-COMP:11060"/>
        <dbReference type="Rhea" id="RHEA-COMP:11605"/>
        <dbReference type="ChEBI" id="CHEBI:15378"/>
        <dbReference type="ChEBI" id="CHEBI:30013"/>
        <dbReference type="ChEBI" id="CHEBI:30616"/>
        <dbReference type="ChEBI" id="CHEBI:61977"/>
        <dbReference type="ChEBI" id="CHEBI:456216"/>
        <dbReference type="EC" id="2.7.11.1"/>
    </reaction>
    <physiologicalReaction direction="left-to-right" evidence="9">
        <dbReference type="Rhea" id="RHEA:46609"/>
    </physiologicalReaction>
</comment>
<dbReference type="Gene3D" id="1.10.510.10">
    <property type="entry name" value="Transferase(Phosphotransferase) domain 1"/>
    <property type="match status" value="1"/>
</dbReference>
<reference evidence="13" key="1">
    <citation type="submission" date="2020-06" db="EMBL/GenBank/DDBJ databases">
        <title>Draft genome of Bugula neritina, a colonial animal packing powerful symbionts and potential medicines.</title>
        <authorList>
            <person name="Rayko M."/>
        </authorList>
    </citation>
    <scope>NUCLEOTIDE SEQUENCE [LARGE SCALE GENOMIC DNA]</scope>
    <source>
        <strain evidence="13">Kwan_BN1</strain>
    </source>
</reference>
<evidence type="ECO:0000256" key="5">
    <source>
        <dbReference type="ARBA" id="ARBA00022777"/>
    </source>
</evidence>
<evidence type="ECO:0000256" key="6">
    <source>
        <dbReference type="ARBA" id="ARBA00022840"/>
    </source>
</evidence>
<keyword evidence="3" id="KW-0808">Transferase</keyword>
<keyword evidence="6" id="KW-0067">ATP-binding</keyword>
<dbReference type="PROSITE" id="PS50011">
    <property type="entry name" value="PROTEIN_KINASE_DOM"/>
    <property type="match status" value="1"/>
</dbReference>
<evidence type="ECO:0000256" key="8">
    <source>
        <dbReference type="ARBA" id="ARBA00037982"/>
    </source>
</evidence>
<name>A0A7J7KTP8_BUGNE</name>
<evidence type="ECO:0000256" key="2">
    <source>
        <dbReference type="ARBA" id="ARBA00022527"/>
    </source>
</evidence>
<proteinExistence type="inferred from homology"/>
<keyword evidence="14" id="KW-1185">Reference proteome</keyword>
<dbReference type="SUPFAM" id="SSF56112">
    <property type="entry name" value="Protein kinase-like (PK-like)"/>
    <property type="match status" value="1"/>
</dbReference>
<dbReference type="GO" id="GO:0005737">
    <property type="term" value="C:cytoplasm"/>
    <property type="evidence" value="ECO:0007669"/>
    <property type="project" value="TreeGrafter"/>
</dbReference>
<protein>
    <recommendedName>
        <fullName evidence="1">non-specific serine/threonine protein kinase</fullName>
        <ecNumber evidence="1">2.7.11.1</ecNumber>
    </recommendedName>
</protein>
<dbReference type="OrthoDB" id="1405469at2759"/>
<dbReference type="Pfam" id="PF00069">
    <property type="entry name" value="Pkinase"/>
    <property type="match status" value="1"/>
</dbReference>
<dbReference type="GO" id="GO:0005634">
    <property type="term" value="C:nucleus"/>
    <property type="evidence" value="ECO:0007669"/>
    <property type="project" value="TreeGrafter"/>
</dbReference>
<keyword evidence="4" id="KW-0547">Nucleotide-binding</keyword>
<feature type="coiled-coil region" evidence="11">
    <location>
        <begin position="178"/>
        <end position="205"/>
    </location>
</feature>
<dbReference type="PANTHER" id="PTHR11042">
    <property type="entry name" value="EUKARYOTIC TRANSLATION INITIATION FACTOR 2-ALPHA KINASE EIF2-ALPHA KINASE -RELATED"/>
    <property type="match status" value="1"/>
</dbReference>
<comment type="caution">
    <text evidence="13">The sequence shown here is derived from an EMBL/GenBank/DDBJ whole genome shotgun (WGS) entry which is preliminary data.</text>
</comment>
<dbReference type="PROSITE" id="PS00108">
    <property type="entry name" value="PROTEIN_KINASE_ST"/>
    <property type="match status" value="1"/>
</dbReference>
<dbReference type="EC" id="2.7.11.1" evidence="1"/>
<dbReference type="InterPro" id="IPR011009">
    <property type="entry name" value="Kinase-like_dom_sf"/>
</dbReference>
<comment type="similarity">
    <text evidence="8">Belongs to the protein kinase superfamily. Ser/Thr protein kinase family. GCN2 subfamily.</text>
</comment>
<dbReference type="AlphaFoldDB" id="A0A7J7KTP8"/>
<accession>A0A7J7KTP8</accession>
<evidence type="ECO:0000313" key="14">
    <source>
        <dbReference type="Proteomes" id="UP000593567"/>
    </source>
</evidence>
<gene>
    <name evidence="13" type="ORF">EB796_000146</name>
</gene>